<dbReference type="Gene3D" id="2.160.20.10">
    <property type="entry name" value="Single-stranded right-handed beta-helix, Pectin lyase-like"/>
    <property type="match status" value="1"/>
</dbReference>
<dbReference type="AlphaFoldDB" id="X1DMF1"/>
<feature type="non-terminal residue" evidence="1">
    <location>
        <position position="281"/>
    </location>
</feature>
<evidence type="ECO:0000313" key="1">
    <source>
        <dbReference type="EMBL" id="GAG97591.1"/>
    </source>
</evidence>
<dbReference type="InterPro" id="IPR012334">
    <property type="entry name" value="Pectin_lyas_fold"/>
</dbReference>
<organism evidence="1">
    <name type="scientific">marine sediment metagenome</name>
    <dbReference type="NCBI Taxonomy" id="412755"/>
    <lineage>
        <taxon>unclassified sequences</taxon>
        <taxon>metagenomes</taxon>
        <taxon>ecological metagenomes</taxon>
    </lineage>
</organism>
<proteinExistence type="predicted"/>
<dbReference type="InterPro" id="IPR011050">
    <property type="entry name" value="Pectin_lyase_fold/virulence"/>
</dbReference>
<dbReference type="SUPFAM" id="SSF51126">
    <property type="entry name" value="Pectin lyase-like"/>
    <property type="match status" value="1"/>
</dbReference>
<feature type="non-terminal residue" evidence="1">
    <location>
        <position position="1"/>
    </location>
</feature>
<gene>
    <name evidence="1" type="ORF">S01H4_45241</name>
</gene>
<comment type="caution">
    <text evidence="1">The sequence shown here is derived from an EMBL/GenBank/DDBJ whole genome shotgun (WGS) entry which is preliminary data.</text>
</comment>
<protein>
    <submittedName>
        <fullName evidence="1">Uncharacterized protein</fullName>
    </submittedName>
</protein>
<accession>X1DMF1</accession>
<dbReference type="EMBL" id="BART01025169">
    <property type="protein sequence ID" value="GAG97591.1"/>
    <property type="molecule type" value="Genomic_DNA"/>
</dbReference>
<sequence>PVAPATYQLFLHTPTGRKVLMQYDGSNWMPIISLGAFQVYVDATDGTDSINQGGAVDSDAFATVQYAVNQVPPLYGGTVTISVNAETYNETVTIRGKVPTGSYTLILEGTLVEDQSGTSSANGVKGTGAIQGNVTDLGNMAGHADKLIYLDSDGDYRIIDTVGANWAAIASTFTSQPLSGENYIIYDWGTEISKLLISPGQENVAIYDIHFYGSGNSITGSAYSNMTLYRCKTTNGDVRANNCNINIWYCYSQANGGTTIWASVLAKISIIRSKAINEGNT</sequence>
<reference evidence="1" key="1">
    <citation type="journal article" date="2014" name="Front. Microbiol.">
        <title>High frequency of phylogenetically diverse reductive dehalogenase-homologous genes in deep subseafloor sedimentary metagenomes.</title>
        <authorList>
            <person name="Kawai M."/>
            <person name="Futagami T."/>
            <person name="Toyoda A."/>
            <person name="Takaki Y."/>
            <person name="Nishi S."/>
            <person name="Hori S."/>
            <person name="Arai W."/>
            <person name="Tsubouchi T."/>
            <person name="Morono Y."/>
            <person name="Uchiyama I."/>
            <person name="Ito T."/>
            <person name="Fujiyama A."/>
            <person name="Inagaki F."/>
            <person name="Takami H."/>
        </authorList>
    </citation>
    <scope>NUCLEOTIDE SEQUENCE</scope>
    <source>
        <strain evidence="1">Expedition CK06-06</strain>
    </source>
</reference>
<name>X1DMF1_9ZZZZ</name>